<dbReference type="GO" id="GO:0016625">
    <property type="term" value="F:oxidoreductase activity, acting on the aldehyde or oxo group of donors, iron-sulfur protein as acceptor"/>
    <property type="evidence" value="ECO:0007669"/>
    <property type="project" value="InterPro"/>
</dbReference>
<dbReference type="SUPFAM" id="SSF56228">
    <property type="entry name" value="Aldehyde ferredoxin oxidoreductase, N-terminal domain"/>
    <property type="match status" value="1"/>
</dbReference>
<organism evidence="2">
    <name type="scientific">marine sediment metagenome</name>
    <dbReference type="NCBI Taxonomy" id="412755"/>
    <lineage>
        <taxon>unclassified sequences</taxon>
        <taxon>metagenomes</taxon>
        <taxon>ecological metagenomes</taxon>
    </lineage>
</organism>
<comment type="caution">
    <text evidence="2">The sequence shown here is derived from an EMBL/GenBank/DDBJ whole genome shotgun (WGS) entry which is preliminary data.</text>
</comment>
<dbReference type="InterPro" id="IPR013983">
    <property type="entry name" value="Ald_Fedxn_OxRdtase_N"/>
</dbReference>
<dbReference type="Pfam" id="PF02730">
    <property type="entry name" value="AFOR_N"/>
    <property type="match status" value="1"/>
</dbReference>
<dbReference type="PANTHER" id="PTHR30038">
    <property type="entry name" value="ALDEHYDE FERREDOXIN OXIDOREDUCTASE"/>
    <property type="match status" value="1"/>
</dbReference>
<dbReference type="EMBL" id="BARS01039904">
    <property type="protein sequence ID" value="GAG24306.1"/>
    <property type="molecule type" value="Genomic_DNA"/>
</dbReference>
<feature type="non-terminal residue" evidence="2">
    <location>
        <position position="92"/>
    </location>
</feature>
<dbReference type="SMART" id="SM00790">
    <property type="entry name" value="AFOR_N"/>
    <property type="match status" value="1"/>
</dbReference>
<dbReference type="PANTHER" id="PTHR30038:SF0">
    <property type="entry name" value="TUNGSTEN-CONTAINING ALDEHYDE FERREDOXIN OXIDOREDUCTASE"/>
    <property type="match status" value="1"/>
</dbReference>
<feature type="domain" description="Aldehyde ferredoxin oxidoreductase N-terminal" evidence="1">
    <location>
        <begin position="5"/>
        <end position="92"/>
    </location>
</feature>
<sequence length="92" mass="10001">MLHGYGGQILRVDLTTGKIRREKTDAHHMLKVIGGRGLNSWRLYEELKRDVDPLSPDNLLLIGVGPLTGTLLTSSAYMTISGKSPLTGILGD</sequence>
<evidence type="ECO:0000259" key="1">
    <source>
        <dbReference type="SMART" id="SM00790"/>
    </source>
</evidence>
<protein>
    <recommendedName>
        <fullName evidence="1">Aldehyde ferredoxin oxidoreductase N-terminal domain-containing protein</fullName>
    </recommendedName>
</protein>
<dbReference type="Gene3D" id="3.60.9.10">
    <property type="entry name" value="Aldehyde ferredoxin oxidoreductase, N-terminal domain"/>
    <property type="match status" value="1"/>
</dbReference>
<name>X0XH69_9ZZZZ</name>
<dbReference type="InterPro" id="IPR051919">
    <property type="entry name" value="W-dependent_AOR"/>
</dbReference>
<reference evidence="2" key="1">
    <citation type="journal article" date="2014" name="Front. Microbiol.">
        <title>High frequency of phylogenetically diverse reductive dehalogenase-homologous genes in deep subseafloor sedimentary metagenomes.</title>
        <authorList>
            <person name="Kawai M."/>
            <person name="Futagami T."/>
            <person name="Toyoda A."/>
            <person name="Takaki Y."/>
            <person name="Nishi S."/>
            <person name="Hori S."/>
            <person name="Arai W."/>
            <person name="Tsubouchi T."/>
            <person name="Morono Y."/>
            <person name="Uchiyama I."/>
            <person name="Ito T."/>
            <person name="Fujiyama A."/>
            <person name="Inagaki F."/>
            <person name="Takami H."/>
        </authorList>
    </citation>
    <scope>NUCLEOTIDE SEQUENCE</scope>
    <source>
        <strain evidence="2">Expedition CK06-06</strain>
    </source>
</reference>
<dbReference type="InterPro" id="IPR036503">
    <property type="entry name" value="Ald_Fedxn_OxRdtase_N_sf"/>
</dbReference>
<proteinExistence type="predicted"/>
<dbReference type="GO" id="GO:0051536">
    <property type="term" value="F:iron-sulfur cluster binding"/>
    <property type="evidence" value="ECO:0007669"/>
    <property type="project" value="InterPro"/>
</dbReference>
<accession>X0XH69</accession>
<gene>
    <name evidence="2" type="ORF">S01H1_60905</name>
</gene>
<dbReference type="AlphaFoldDB" id="X0XH69"/>
<evidence type="ECO:0000313" key="2">
    <source>
        <dbReference type="EMBL" id="GAG24306.1"/>
    </source>
</evidence>